<accession>A0A8T4GWM1</accession>
<comment type="caution">
    <text evidence="1">The sequence shown here is derived from an EMBL/GenBank/DDBJ whole genome shotgun (WGS) entry which is preliminary data.</text>
</comment>
<dbReference type="Proteomes" id="UP000823736">
    <property type="component" value="Unassembled WGS sequence"/>
</dbReference>
<reference evidence="1" key="1">
    <citation type="submission" date="2021-03" db="EMBL/GenBank/DDBJ databases">
        <title>Genomic Encyclopedia of Type Strains, Phase IV (KMG-IV): sequencing the most valuable type-strain genomes for metagenomic binning, comparative biology and taxonomic classification.</title>
        <authorList>
            <person name="Goeker M."/>
        </authorList>
    </citation>
    <scope>NUCLEOTIDE SEQUENCE</scope>
    <source>
        <strain evidence="1">DSM 26232</strain>
    </source>
</reference>
<dbReference type="EMBL" id="JAGGLC010000001">
    <property type="protein sequence ID" value="MBP1986074.1"/>
    <property type="molecule type" value="Genomic_DNA"/>
</dbReference>
<gene>
    <name evidence="1" type="ORF">J2753_000547</name>
</gene>
<dbReference type="AlphaFoldDB" id="A0A8T4GWM1"/>
<evidence type="ECO:0000313" key="1">
    <source>
        <dbReference type="EMBL" id="MBP1986074.1"/>
    </source>
</evidence>
<evidence type="ECO:0000313" key="2">
    <source>
        <dbReference type="Proteomes" id="UP000823736"/>
    </source>
</evidence>
<keyword evidence="2" id="KW-1185">Reference proteome</keyword>
<dbReference type="RefSeq" id="WP_379810224.1">
    <property type="nucleotide sequence ID" value="NZ_JBHUDF010000005.1"/>
</dbReference>
<protein>
    <submittedName>
        <fullName evidence="1">Uncharacterized protein</fullName>
    </submittedName>
</protein>
<proteinExistence type="predicted"/>
<name>A0A8T4GWM1_9EURY</name>
<organism evidence="1 2">
    <name type="scientific">Halolamina salifodinae</name>
    <dbReference type="NCBI Taxonomy" id="1202767"/>
    <lineage>
        <taxon>Archaea</taxon>
        <taxon>Methanobacteriati</taxon>
        <taxon>Methanobacteriota</taxon>
        <taxon>Stenosarchaea group</taxon>
        <taxon>Halobacteria</taxon>
        <taxon>Halobacteriales</taxon>
        <taxon>Haloferacaceae</taxon>
    </lineage>
</organism>
<sequence length="59" mass="6311">MGEDPLENNSIGRRNILKSGIAATSLSFLPKTVSAKKLSRTIKLTGTLNSPVSEKVVNK</sequence>